<accession>A0A3S5ARY6</accession>
<comment type="caution">
    <text evidence="2">The sequence shown here is derived from an EMBL/GenBank/DDBJ whole genome shotgun (WGS) entry which is preliminary data.</text>
</comment>
<dbReference type="AlphaFoldDB" id="A0A3S5ARY6"/>
<evidence type="ECO:0000256" key="1">
    <source>
        <dbReference type="SAM" id="MobiDB-lite"/>
    </source>
</evidence>
<gene>
    <name evidence="2" type="ORF">PXEA_LOCUS17114</name>
</gene>
<organism evidence="2 3">
    <name type="scientific">Protopolystoma xenopodis</name>
    <dbReference type="NCBI Taxonomy" id="117903"/>
    <lineage>
        <taxon>Eukaryota</taxon>
        <taxon>Metazoa</taxon>
        <taxon>Spiralia</taxon>
        <taxon>Lophotrochozoa</taxon>
        <taxon>Platyhelminthes</taxon>
        <taxon>Monogenea</taxon>
        <taxon>Polyopisthocotylea</taxon>
        <taxon>Polystomatidea</taxon>
        <taxon>Polystomatidae</taxon>
        <taxon>Protopolystoma</taxon>
    </lineage>
</organism>
<name>A0A3S5ARY6_9PLAT</name>
<evidence type="ECO:0000313" key="2">
    <source>
        <dbReference type="EMBL" id="VEL23674.1"/>
    </source>
</evidence>
<dbReference type="Proteomes" id="UP000784294">
    <property type="component" value="Unassembled WGS sequence"/>
</dbReference>
<reference evidence="2" key="1">
    <citation type="submission" date="2018-11" db="EMBL/GenBank/DDBJ databases">
        <authorList>
            <consortium name="Pathogen Informatics"/>
        </authorList>
    </citation>
    <scope>NUCLEOTIDE SEQUENCE</scope>
</reference>
<evidence type="ECO:0000313" key="3">
    <source>
        <dbReference type="Proteomes" id="UP000784294"/>
    </source>
</evidence>
<feature type="region of interest" description="Disordered" evidence="1">
    <location>
        <begin position="31"/>
        <end position="54"/>
    </location>
</feature>
<keyword evidence="3" id="KW-1185">Reference proteome</keyword>
<protein>
    <submittedName>
        <fullName evidence="2">Uncharacterized protein</fullName>
    </submittedName>
</protein>
<dbReference type="EMBL" id="CAAALY010063234">
    <property type="protein sequence ID" value="VEL23674.1"/>
    <property type="molecule type" value="Genomic_DNA"/>
</dbReference>
<sequence>MVTFHSSRCVPVCGKSSVVSSHLLFTPIGGSNSGLQSGSNSGLQSGSNSGLQSGSTHCLVDPFLISLVDRFHSVPVPV</sequence>
<proteinExistence type="predicted"/>